<dbReference type="EMBL" id="BMZB01000002">
    <property type="protein sequence ID" value="GGZ34012.1"/>
    <property type="molecule type" value="Genomic_DNA"/>
</dbReference>
<comment type="caution">
    <text evidence="2">The sequence shown here is derived from an EMBL/GenBank/DDBJ whole genome shotgun (WGS) entry which is preliminary data.</text>
</comment>
<dbReference type="Gene3D" id="3.10.450.50">
    <property type="match status" value="1"/>
</dbReference>
<keyword evidence="3" id="KW-1185">Reference proteome</keyword>
<evidence type="ECO:0000313" key="3">
    <source>
        <dbReference type="Proteomes" id="UP000662572"/>
    </source>
</evidence>
<proteinExistence type="predicted"/>
<dbReference type="Pfam" id="PF12680">
    <property type="entry name" value="SnoaL_2"/>
    <property type="match status" value="1"/>
</dbReference>
<organism evidence="2 3">
    <name type="scientific">Asticcacaulis endophyticus</name>
    <dbReference type="NCBI Taxonomy" id="1395890"/>
    <lineage>
        <taxon>Bacteria</taxon>
        <taxon>Pseudomonadati</taxon>
        <taxon>Pseudomonadota</taxon>
        <taxon>Alphaproteobacteria</taxon>
        <taxon>Caulobacterales</taxon>
        <taxon>Caulobacteraceae</taxon>
        <taxon>Asticcacaulis</taxon>
    </lineage>
</organism>
<dbReference type="AlphaFoldDB" id="A0A918Q4R4"/>
<dbReference type="Proteomes" id="UP000662572">
    <property type="component" value="Unassembled WGS sequence"/>
</dbReference>
<reference evidence="2" key="2">
    <citation type="submission" date="2020-09" db="EMBL/GenBank/DDBJ databases">
        <authorList>
            <person name="Sun Q."/>
            <person name="Kim S."/>
        </authorList>
    </citation>
    <scope>NUCLEOTIDE SEQUENCE</scope>
    <source>
        <strain evidence="2">KCTC 32296</strain>
    </source>
</reference>
<dbReference type="InterPro" id="IPR032710">
    <property type="entry name" value="NTF2-like_dom_sf"/>
</dbReference>
<gene>
    <name evidence="2" type="ORF">GCM10011273_20480</name>
</gene>
<name>A0A918Q4R4_9CAUL</name>
<sequence>MSLNASTPHARELAFYAAWNARDAQGICELYADDIVFSSPFVTRMDLSEDGVLNGIEALFHYVKAALERVPNLHFEGIANCQGVAHNTLVYRNQSSHVVTETHEYDQDGLIRAASVAYSIAPLKRKNYGSR</sequence>
<accession>A0A918Q4R4</accession>
<feature type="domain" description="SnoaL-like" evidence="1">
    <location>
        <begin position="14"/>
        <end position="77"/>
    </location>
</feature>
<dbReference type="InterPro" id="IPR037401">
    <property type="entry name" value="SnoaL-like"/>
</dbReference>
<dbReference type="SUPFAM" id="SSF54427">
    <property type="entry name" value="NTF2-like"/>
    <property type="match status" value="1"/>
</dbReference>
<protein>
    <recommendedName>
        <fullName evidence="1">SnoaL-like domain-containing protein</fullName>
    </recommendedName>
</protein>
<evidence type="ECO:0000313" key="2">
    <source>
        <dbReference type="EMBL" id="GGZ34012.1"/>
    </source>
</evidence>
<reference evidence="2" key="1">
    <citation type="journal article" date="2014" name="Int. J. Syst. Evol. Microbiol.">
        <title>Complete genome sequence of Corynebacterium casei LMG S-19264T (=DSM 44701T), isolated from a smear-ripened cheese.</title>
        <authorList>
            <consortium name="US DOE Joint Genome Institute (JGI-PGF)"/>
            <person name="Walter F."/>
            <person name="Albersmeier A."/>
            <person name="Kalinowski J."/>
            <person name="Ruckert C."/>
        </authorList>
    </citation>
    <scope>NUCLEOTIDE SEQUENCE</scope>
    <source>
        <strain evidence="2">KCTC 32296</strain>
    </source>
</reference>
<dbReference type="RefSeq" id="WP_189486344.1">
    <property type="nucleotide sequence ID" value="NZ_BMZB01000002.1"/>
</dbReference>
<evidence type="ECO:0000259" key="1">
    <source>
        <dbReference type="Pfam" id="PF12680"/>
    </source>
</evidence>